<evidence type="ECO:0000313" key="3">
    <source>
        <dbReference type="Proteomes" id="UP000316471"/>
    </source>
</evidence>
<evidence type="ECO:0000256" key="1">
    <source>
        <dbReference type="SAM" id="MobiDB-lite"/>
    </source>
</evidence>
<dbReference type="EMBL" id="VLKP01000008">
    <property type="protein sequence ID" value="TWI09379.1"/>
    <property type="molecule type" value="Genomic_DNA"/>
</dbReference>
<keyword evidence="3" id="KW-1185">Reference proteome</keyword>
<reference evidence="2 3" key="1">
    <citation type="journal article" date="2015" name="Stand. Genomic Sci.">
        <title>Genomic Encyclopedia of Bacterial and Archaeal Type Strains, Phase III: the genomes of soil and plant-associated and newly described type strains.</title>
        <authorList>
            <person name="Whitman W.B."/>
            <person name="Woyke T."/>
            <person name="Klenk H.P."/>
            <person name="Zhou Y."/>
            <person name="Lilburn T.G."/>
            <person name="Beck B.J."/>
            <person name="De Vos P."/>
            <person name="Vandamme P."/>
            <person name="Eisen J.A."/>
            <person name="Garrity G."/>
            <person name="Hugenholtz P."/>
            <person name="Kyrpides N.C."/>
        </authorList>
    </citation>
    <scope>NUCLEOTIDE SEQUENCE [LARGE SCALE GENOMIC DNA]</scope>
    <source>
        <strain evidence="2 3">CGMCC 1.10136</strain>
    </source>
</reference>
<evidence type="ECO:0008006" key="4">
    <source>
        <dbReference type="Google" id="ProtNLM"/>
    </source>
</evidence>
<feature type="region of interest" description="Disordered" evidence="1">
    <location>
        <begin position="1"/>
        <end position="21"/>
    </location>
</feature>
<sequence>MSQSSSHSTGRPGRPALPAKNRLVHTGIRLGVKDRSQLRLLAKREGVSLSEYLRRLVWAHLAARAA</sequence>
<gene>
    <name evidence="2" type="ORF">IP93_01995</name>
</gene>
<dbReference type="AlphaFoldDB" id="A0A562LP13"/>
<organism evidence="2 3">
    <name type="scientific">Aerolutibacter ruishenii</name>
    <dbReference type="NCBI Taxonomy" id="686800"/>
    <lineage>
        <taxon>Bacteria</taxon>
        <taxon>Pseudomonadati</taxon>
        <taxon>Pseudomonadota</taxon>
        <taxon>Gammaproteobacteria</taxon>
        <taxon>Lysobacterales</taxon>
        <taxon>Lysobacteraceae</taxon>
        <taxon>Aerolutibacter</taxon>
    </lineage>
</organism>
<accession>A0A562LP13</accession>
<protein>
    <recommendedName>
        <fullName evidence="4">Ribbon-helix-helix CopG family protein</fullName>
    </recommendedName>
</protein>
<proteinExistence type="predicted"/>
<name>A0A562LP13_9GAMM</name>
<dbReference type="Proteomes" id="UP000316471">
    <property type="component" value="Unassembled WGS sequence"/>
</dbReference>
<evidence type="ECO:0000313" key="2">
    <source>
        <dbReference type="EMBL" id="TWI09379.1"/>
    </source>
</evidence>
<comment type="caution">
    <text evidence="2">The sequence shown here is derived from an EMBL/GenBank/DDBJ whole genome shotgun (WGS) entry which is preliminary data.</text>
</comment>